<comment type="caution">
    <text evidence="2">The sequence shown here is derived from an EMBL/GenBank/DDBJ whole genome shotgun (WGS) entry which is preliminary data.</text>
</comment>
<dbReference type="Pfam" id="PF13738">
    <property type="entry name" value="Pyr_redox_3"/>
    <property type="match status" value="1"/>
</dbReference>
<sequence>MIIVIITNYEGAIERGVVRTVEKEYDVVIVGAGPAGIGIAVILKQMGLHNYCILERNSVGSTFKRWPKEMRLLTPSFPGHGFGLLDLNAIVPETSPGFTFQSEHLSGEEYAKYLQAVASHFELPIELGIDVKNIDKTSGGFRLDTNKAEINGQYVIWAGGEFQYPNLQPFEGGELCLHNSKVHSWEDLVGDEFFIIGGYESGMDSAIHLSHLEKDVTVLAREDTWTRYNPDPSISLSPFTCDRLAEFQDSDQLVLRGNAEVIKVEKEEEDYQIHLSNGEKLESSTQPILATGFKNSLSLILEHFYWDEENEIELNEVDESTVSEGLFLIGPQVRHEKVIFCFIYKFRQRFAVVAKEICDRLGIKVSAELIEFYRQSNMYLDDLSCCGNECIC</sequence>
<name>A0ABV6NDS5_9BACI</name>
<evidence type="ECO:0000313" key="3">
    <source>
        <dbReference type="Proteomes" id="UP001589833"/>
    </source>
</evidence>
<dbReference type="PANTHER" id="PTHR43539:SF89">
    <property type="entry name" value="NAD(P)-BINDING DOMAIN-CONTAINING PROTEIN"/>
    <property type="match status" value="1"/>
</dbReference>
<protein>
    <submittedName>
        <fullName evidence="2">NAD(P)-binding domain-containing protein</fullName>
    </submittedName>
</protein>
<dbReference type="InterPro" id="IPR036188">
    <property type="entry name" value="FAD/NAD-bd_sf"/>
</dbReference>
<dbReference type="PANTHER" id="PTHR43539">
    <property type="entry name" value="FLAVIN-BINDING MONOOXYGENASE-LIKE PROTEIN (AFU_ORTHOLOGUE AFUA_4G09220)"/>
    <property type="match status" value="1"/>
</dbReference>
<dbReference type="Gene3D" id="3.50.50.60">
    <property type="entry name" value="FAD/NAD(P)-binding domain"/>
    <property type="match status" value="2"/>
</dbReference>
<dbReference type="EMBL" id="JBHLTR010000006">
    <property type="protein sequence ID" value="MFC0558912.1"/>
    <property type="molecule type" value="Genomic_DNA"/>
</dbReference>
<proteinExistence type="predicted"/>
<evidence type="ECO:0000313" key="2">
    <source>
        <dbReference type="EMBL" id="MFC0558912.1"/>
    </source>
</evidence>
<keyword evidence="1" id="KW-0560">Oxidoreductase</keyword>
<dbReference type="InterPro" id="IPR050982">
    <property type="entry name" value="Auxin_biosynth/cation_transpt"/>
</dbReference>
<organism evidence="2 3">
    <name type="scientific">Halalkalibacter alkalisediminis</name>
    <dbReference type="NCBI Taxonomy" id="935616"/>
    <lineage>
        <taxon>Bacteria</taxon>
        <taxon>Bacillati</taxon>
        <taxon>Bacillota</taxon>
        <taxon>Bacilli</taxon>
        <taxon>Bacillales</taxon>
        <taxon>Bacillaceae</taxon>
        <taxon>Halalkalibacter</taxon>
    </lineage>
</organism>
<reference evidence="2 3" key="1">
    <citation type="submission" date="2024-09" db="EMBL/GenBank/DDBJ databases">
        <authorList>
            <person name="Sun Q."/>
            <person name="Mori K."/>
        </authorList>
    </citation>
    <scope>NUCLEOTIDE SEQUENCE [LARGE SCALE GENOMIC DNA]</scope>
    <source>
        <strain evidence="2 3">NCAIM B.02301</strain>
    </source>
</reference>
<gene>
    <name evidence="2" type="ORF">ACFFH4_07585</name>
</gene>
<dbReference type="PRINTS" id="PR00368">
    <property type="entry name" value="FADPNR"/>
</dbReference>
<dbReference type="RefSeq" id="WP_273839406.1">
    <property type="nucleotide sequence ID" value="NZ_JAQQWT010000001.1"/>
</dbReference>
<dbReference type="SUPFAM" id="SSF51905">
    <property type="entry name" value="FAD/NAD(P)-binding domain"/>
    <property type="match status" value="1"/>
</dbReference>
<dbReference type="PRINTS" id="PR00469">
    <property type="entry name" value="PNDRDTASEII"/>
</dbReference>
<evidence type="ECO:0000256" key="1">
    <source>
        <dbReference type="ARBA" id="ARBA00023002"/>
    </source>
</evidence>
<accession>A0ABV6NDS5</accession>
<keyword evidence="3" id="KW-1185">Reference proteome</keyword>
<dbReference type="Proteomes" id="UP001589833">
    <property type="component" value="Unassembled WGS sequence"/>
</dbReference>